<feature type="transmembrane region" description="Helical" evidence="13">
    <location>
        <begin position="292"/>
        <end position="311"/>
    </location>
</feature>
<dbReference type="CDD" id="cd17318">
    <property type="entry name" value="MFS_SLC17"/>
    <property type="match status" value="1"/>
</dbReference>
<comment type="similarity">
    <text evidence="2">Belongs to the major facilitator superfamily. Sodium/anion cotransporter family.</text>
</comment>
<evidence type="ECO:0000256" key="1">
    <source>
        <dbReference type="ARBA" id="ARBA00004141"/>
    </source>
</evidence>
<feature type="transmembrane region" description="Helical" evidence="13">
    <location>
        <begin position="393"/>
        <end position="413"/>
    </location>
</feature>
<evidence type="ECO:0000256" key="4">
    <source>
        <dbReference type="ARBA" id="ARBA00022692"/>
    </source>
</evidence>
<feature type="region of interest" description="Disordered" evidence="12">
    <location>
        <begin position="557"/>
        <end position="576"/>
    </location>
</feature>
<feature type="transmembrane region" description="Helical" evidence="13">
    <location>
        <begin position="527"/>
        <end position="548"/>
    </location>
</feature>
<gene>
    <name evidence="16" type="primary">LOC113203518</name>
</gene>
<dbReference type="InterPro" id="IPR020846">
    <property type="entry name" value="MFS_dom"/>
</dbReference>
<sequence>MGSARGLASSGSGDRRPQPRRLPHREGAPSSLVQSQSRAHGRRWCSVVVQSRRGATAAEAGRNPFPLRPLPPCSARTSPIDMANSAKTAPPSLASPTVFKMCMAAEEKEERRDAGRRLGRRHLQVALLSLGLSLAYSCRVNLSVCIVEMTNMNSTSGFPAYDWNQSQTGLILSAFFWGYVVTQVPAGMLAQRYGPKQFLMVGVVGCSLLTILTPLVAAYGGWRLMCALRVCEGLFQGMIYPSSHTMLGRWIPPLERGRASAFVYSGTSLGTVSTMAGVGLLASSSWGWPSGFHLPGALGLVWGVAWLWLAADSPAACPAISEHEREYIESALGASSSGDKILRVPWRSIATSLPFFALLVTHLCQNFGHWILLTQMPNFMKNVLHFDVKHNGLNSALPYLCLLLSSFVVGYLAQVVNERKILSMTASRKVFNSMAHWGAGTALMVLAFTHVTSTQAVALLTVTVALESGTLAGFLVNHVDLSPNFGGMMMGVTNSIANTMGIIAPIFVSQIVGDANTSTQEELENGWSIVFMIAACVYFSGNLLFVLAGSAQVQPWNSPSPAESKKHQVSSAGAIS</sequence>
<dbReference type="Gene3D" id="1.20.1250.20">
    <property type="entry name" value="MFS general substrate transporter like domains"/>
    <property type="match status" value="2"/>
</dbReference>
<dbReference type="GO" id="GO:0006814">
    <property type="term" value="P:sodium ion transport"/>
    <property type="evidence" value="ECO:0007669"/>
    <property type="project" value="UniProtKB-KW"/>
</dbReference>
<comment type="function">
    <text evidence="10">May be an inorganic phosphate cotransporter.</text>
</comment>
<dbReference type="RefSeq" id="XP_026274042.2">
    <property type="nucleotide sequence ID" value="XM_026418257.2"/>
</dbReference>
<evidence type="ECO:0000256" key="3">
    <source>
        <dbReference type="ARBA" id="ARBA00022448"/>
    </source>
</evidence>
<keyword evidence="7" id="KW-0915">Sodium</keyword>
<dbReference type="FunFam" id="1.20.1250.20:FF:000144">
    <property type="entry name" value="Picot, isoform B"/>
    <property type="match status" value="1"/>
</dbReference>
<protein>
    <recommendedName>
        <fullName evidence="11">Putative inorganic phosphate cotransporter</fullName>
    </recommendedName>
</protein>
<dbReference type="InterPro" id="IPR011701">
    <property type="entry name" value="MFS"/>
</dbReference>
<dbReference type="OrthoDB" id="2985014at2759"/>
<evidence type="ECO:0000256" key="2">
    <source>
        <dbReference type="ARBA" id="ARBA00008586"/>
    </source>
</evidence>
<keyword evidence="6 13" id="KW-1133">Transmembrane helix</keyword>
<feature type="transmembrane region" description="Helical" evidence="13">
    <location>
        <begin position="488"/>
        <end position="507"/>
    </location>
</feature>
<evidence type="ECO:0000313" key="15">
    <source>
        <dbReference type="Proteomes" id="UP000504606"/>
    </source>
</evidence>
<keyword evidence="3" id="KW-0813">Transport</keyword>
<evidence type="ECO:0000256" key="7">
    <source>
        <dbReference type="ARBA" id="ARBA00023053"/>
    </source>
</evidence>
<comment type="subcellular location">
    <subcellularLocation>
        <location evidence="1">Membrane</location>
        <topology evidence="1">Multi-pass membrane protein</topology>
    </subcellularLocation>
</comment>
<proteinExistence type="inferred from homology"/>
<reference evidence="16" key="1">
    <citation type="submission" date="2025-08" db="UniProtKB">
        <authorList>
            <consortium name="RefSeq"/>
        </authorList>
    </citation>
    <scope>IDENTIFICATION</scope>
    <source>
        <tissue evidence="16">Whole organism</tissue>
    </source>
</reference>
<dbReference type="PROSITE" id="PS50850">
    <property type="entry name" value="MFS"/>
    <property type="match status" value="1"/>
</dbReference>
<dbReference type="SUPFAM" id="SSF103473">
    <property type="entry name" value="MFS general substrate transporter"/>
    <property type="match status" value="1"/>
</dbReference>
<evidence type="ECO:0000256" key="10">
    <source>
        <dbReference type="ARBA" id="ARBA00054632"/>
    </source>
</evidence>
<dbReference type="Pfam" id="PF07690">
    <property type="entry name" value="MFS_1"/>
    <property type="match status" value="1"/>
</dbReference>
<dbReference type="GO" id="GO:0015293">
    <property type="term" value="F:symporter activity"/>
    <property type="evidence" value="ECO:0007669"/>
    <property type="project" value="UniProtKB-KW"/>
</dbReference>
<feature type="transmembrane region" description="Helical" evidence="13">
    <location>
        <begin position="353"/>
        <end position="373"/>
    </location>
</feature>
<name>A0A6J1RZ20_FRAOC</name>
<evidence type="ECO:0000313" key="16">
    <source>
        <dbReference type="RefSeq" id="XP_026274042.2"/>
    </source>
</evidence>
<evidence type="ECO:0000256" key="13">
    <source>
        <dbReference type="SAM" id="Phobius"/>
    </source>
</evidence>
<dbReference type="InterPro" id="IPR036259">
    <property type="entry name" value="MFS_trans_sf"/>
</dbReference>
<evidence type="ECO:0000256" key="6">
    <source>
        <dbReference type="ARBA" id="ARBA00022989"/>
    </source>
</evidence>
<feature type="transmembrane region" description="Helical" evidence="13">
    <location>
        <begin position="261"/>
        <end position="286"/>
    </location>
</feature>
<evidence type="ECO:0000256" key="12">
    <source>
        <dbReference type="SAM" id="MobiDB-lite"/>
    </source>
</evidence>
<evidence type="ECO:0000256" key="5">
    <source>
        <dbReference type="ARBA" id="ARBA00022847"/>
    </source>
</evidence>
<keyword evidence="9" id="KW-0406">Ion transport</keyword>
<dbReference type="PANTHER" id="PTHR11662:SF280">
    <property type="entry name" value="FI21844P1-RELATED"/>
    <property type="match status" value="1"/>
</dbReference>
<organism evidence="15 16">
    <name type="scientific">Frankliniella occidentalis</name>
    <name type="common">Western flower thrips</name>
    <name type="synonym">Euthrips occidentalis</name>
    <dbReference type="NCBI Taxonomy" id="133901"/>
    <lineage>
        <taxon>Eukaryota</taxon>
        <taxon>Metazoa</taxon>
        <taxon>Ecdysozoa</taxon>
        <taxon>Arthropoda</taxon>
        <taxon>Hexapoda</taxon>
        <taxon>Insecta</taxon>
        <taxon>Pterygota</taxon>
        <taxon>Neoptera</taxon>
        <taxon>Paraneoptera</taxon>
        <taxon>Thysanoptera</taxon>
        <taxon>Terebrantia</taxon>
        <taxon>Thripoidea</taxon>
        <taxon>Thripidae</taxon>
        <taxon>Frankliniella</taxon>
    </lineage>
</organism>
<evidence type="ECO:0000256" key="9">
    <source>
        <dbReference type="ARBA" id="ARBA00023201"/>
    </source>
</evidence>
<keyword evidence="9" id="KW-0739">Sodium transport</keyword>
<dbReference type="AlphaFoldDB" id="A0A6J1RZ20"/>
<feature type="transmembrane region" description="Helical" evidence="13">
    <location>
        <begin position="125"/>
        <end position="149"/>
    </location>
</feature>
<keyword evidence="5" id="KW-0769">Symport</keyword>
<feature type="transmembrane region" description="Helical" evidence="13">
    <location>
        <begin position="457"/>
        <end position="476"/>
    </location>
</feature>
<feature type="transmembrane region" description="Helical" evidence="13">
    <location>
        <begin position="434"/>
        <end position="451"/>
    </location>
</feature>
<keyword evidence="8 13" id="KW-0472">Membrane</keyword>
<dbReference type="Proteomes" id="UP000504606">
    <property type="component" value="Unplaced"/>
</dbReference>
<dbReference type="PANTHER" id="PTHR11662">
    <property type="entry name" value="SOLUTE CARRIER FAMILY 17"/>
    <property type="match status" value="1"/>
</dbReference>
<feature type="domain" description="Major facilitator superfamily (MFS) profile" evidence="14">
    <location>
        <begin position="124"/>
        <end position="553"/>
    </location>
</feature>
<feature type="transmembrane region" description="Helical" evidence="13">
    <location>
        <begin position="198"/>
        <end position="216"/>
    </location>
</feature>
<feature type="compositionally biased region" description="Low complexity" evidence="12">
    <location>
        <begin position="1"/>
        <end position="12"/>
    </location>
</feature>
<dbReference type="GeneID" id="113203518"/>
<accession>A0A6J1RZ20</accession>
<evidence type="ECO:0000256" key="8">
    <source>
        <dbReference type="ARBA" id="ARBA00023136"/>
    </source>
</evidence>
<keyword evidence="15" id="KW-1185">Reference proteome</keyword>
<evidence type="ECO:0000256" key="11">
    <source>
        <dbReference type="ARBA" id="ARBA00068450"/>
    </source>
</evidence>
<dbReference type="FunFam" id="1.20.1250.20:FF:000003">
    <property type="entry name" value="Solute carrier family 17 member 3"/>
    <property type="match status" value="1"/>
</dbReference>
<keyword evidence="4 13" id="KW-0812">Transmembrane</keyword>
<dbReference type="GO" id="GO:0016020">
    <property type="term" value="C:membrane"/>
    <property type="evidence" value="ECO:0007669"/>
    <property type="project" value="UniProtKB-SubCell"/>
</dbReference>
<dbReference type="InterPro" id="IPR050382">
    <property type="entry name" value="MFS_Na/Anion_cotransporter"/>
</dbReference>
<evidence type="ECO:0000259" key="14">
    <source>
        <dbReference type="PROSITE" id="PS50850"/>
    </source>
</evidence>
<feature type="region of interest" description="Disordered" evidence="12">
    <location>
        <begin position="1"/>
        <end position="38"/>
    </location>
</feature>
<feature type="transmembrane region" description="Helical" evidence="13">
    <location>
        <begin position="169"/>
        <end position="186"/>
    </location>
</feature>
<dbReference type="GO" id="GO:0006820">
    <property type="term" value="P:monoatomic anion transport"/>
    <property type="evidence" value="ECO:0007669"/>
    <property type="project" value="TreeGrafter"/>
</dbReference>
<feature type="region of interest" description="Disordered" evidence="12">
    <location>
        <begin position="56"/>
        <end position="92"/>
    </location>
</feature>